<feature type="chain" id="PRO_5043719618" description="Insulin-like domain-containing protein" evidence="1">
    <location>
        <begin position="20"/>
        <end position="101"/>
    </location>
</feature>
<evidence type="ECO:0000256" key="1">
    <source>
        <dbReference type="SAM" id="SignalP"/>
    </source>
</evidence>
<comment type="caution">
    <text evidence="2">The sequence shown here is derived from an EMBL/GenBank/DDBJ whole genome shotgun (WGS) entry which is preliminary data.</text>
</comment>
<sequence length="101" mass="11960">MPSTKLFFCLLLLVFSIDGRHIKRDLGFDIEHQLCGKEIIPIFTRAIKDATAKGLCNRNIDAEWFGQRPETTDALRSYCCKLFCSRRHLTDFYCYHNEYRY</sequence>
<dbReference type="AlphaFoldDB" id="A0AAV5UUA7"/>
<accession>A0AAV5UUA7</accession>
<keyword evidence="1" id="KW-0732">Signal</keyword>
<evidence type="ECO:0000313" key="2">
    <source>
        <dbReference type="EMBL" id="GMT10846.1"/>
    </source>
</evidence>
<gene>
    <name evidence="2" type="ORF">PFISCL1PPCAC_2143</name>
</gene>
<protein>
    <recommendedName>
        <fullName evidence="4">Insulin-like domain-containing protein</fullName>
    </recommendedName>
</protein>
<evidence type="ECO:0000313" key="3">
    <source>
        <dbReference type="Proteomes" id="UP001432322"/>
    </source>
</evidence>
<dbReference type="Proteomes" id="UP001432322">
    <property type="component" value="Unassembled WGS sequence"/>
</dbReference>
<organism evidence="2 3">
    <name type="scientific">Pristionchus fissidentatus</name>
    <dbReference type="NCBI Taxonomy" id="1538716"/>
    <lineage>
        <taxon>Eukaryota</taxon>
        <taxon>Metazoa</taxon>
        <taxon>Ecdysozoa</taxon>
        <taxon>Nematoda</taxon>
        <taxon>Chromadorea</taxon>
        <taxon>Rhabditida</taxon>
        <taxon>Rhabditina</taxon>
        <taxon>Diplogasteromorpha</taxon>
        <taxon>Diplogasteroidea</taxon>
        <taxon>Neodiplogasteridae</taxon>
        <taxon>Pristionchus</taxon>
    </lineage>
</organism>
<dbReference type="EMBL" id="BTSY01000001">
    <property type="protein sequence ID" value="GMT10846.1"/>
    <property type="molecule type" value="Genomic_DNA"/>
</dbReference>
<name>A0AAV5UUA7_9BILA</name>
<reference evidence="2" key="1">
    <citation type="submission" date="2023-10" db="EMBL/GenBank/DDBJ databases">
        <title>Genome assembly of Pristionchus species.</title>
        <authorList>
            <person name="Yoshida K."/>
            <person name="Sommer R.J."/>
        </authorList>
    </citation>
    <scope>NUCLEOTIDE SEQUENCE</scope>
    <source>
        <strain evidence="2">RS5133</strain>
    </source>
</reference>
<feature type="signal peptide" evidence="1">
    <location>
        <begin position="1"/>
        <end position="19"/>
    </location>
</feature>
<proteinExistence type="predicted"/>
<keyword evidence="3" id="KW-1185">Reference proteome</keyword>
<evidence type="ECO:0008006" key="4">
    <source>
        <dbReference type="Google" id="ProtNLM"/>
    </source>
</evidence>